<proteinExistence type="predicted"/>
<feature type="domain" description="DUF8035" evidence="2">
    <location>
        <begin position="506"/>
        <end position="559"/>
    </location>
</feature>
<feature type="compositionally biased region" description="Basic and acidic residues" evidence="1">
    <location>
        <begin position="1"/>
        <end position="15"/>
    </location>
</feature>
<feature type="compositionally biased region" description="Basic and acidic residues" evidence="1">
    <location>
        <begin position="24"/>
        <end position="57"/>
    </location>
</feature>
<name>A0A370U102_9HELO</name>
<feature type="compositionally biased region" description="Basic and acidic residues" evidence="1">
    <location>
        <begin position="147"/>
        <end position="181"/>
    </location>
</feature>
<dbReference type="Pfam" id="PF26118">
    <property type="entry name" value="DUF8035"/>
    <property type="match status" value="1"/>
</dbReference>
<dbReference type="GeneID" id="43594280"/>
<dbReference type="InterPro" id="IPR058348">
    <property type="entry name" value="DUF8035"/>
</dbReference>
<reference evidence="3 4" key="1">
    <citation type="journal article" date="2018" name="IMA Fungus">
        <title>IMA Genome-F 9: Draft genome sequence of Annulohypoxylon stygium, Aspergillus mulundensis, Berkeleyomyces basicola (syn. Thielaviopsis basicola), Ceratocystis smalleyi, two Cercospora beticola strains, Coleophoma cylindrospora, Fusarium fracticaudum, Phialophora cf. hyalina, and Morchella septimelata.</title>
        <authorList>
            <person name="Wingfield B.D."/>
            <person name="Bills G.F."/>
            <person name="Dong Y."/>
            <person name="Huang W."/>
            <person name="Nel W.J."/>
            <person name="Swalarsk-Parry B.S."/>
            <person name="Vaghefi N."/>
            <person name="Wilken P.M."/>
            <person name="An Z."/>
            <person name="de Beer Z.W."/>
            <person name="De Vos L."/>
            <person name="Chen L."/>
            <person name="Duong T.A."/>
            <person name="Gao Y."/>
            <person name="Hammerbacher A."/>
            <person name="Kikkert J.R."/>
            <person name="Li Y."/>
            <person name="Li H."/>
            <person name="Li K."/>
            <person name="Li Q."/>
            <person name="Liu X."/>
            <person name="Ma X."/>
            <person name="Naidoo K."/>
            <person name="Pethybridge S.J."/>
            <person name="Sun J."/>
            <person name="Steenkamp E.T."/>
            <person name="van der Nest M.A."/>
            <person name="van Wyk S."/>
            <person name="Wingfield M.J."/>
            <person name="Xiong C."/>
            <person name="Yue Q."/>
            <person name="Zhang X."/>
        </authorList>
    </citation>
    <scope>NUCLEOTIDE SEQUENCE [LARGE SCALE GENOMIC DNA]</scope>
    <source>
        <strain evidence="3 4">BP 5553</strain>
    </source>
</reference>
<protein>
    <submittedName>
        <fullName evidence="3">Conserved glutamic acid rich protein</fullName>
    </submittedName>
</protein>
<dbReference type="RefSeq" id="XP_031874108.1">
    <property type="nucleotide sequence ID" value="XM_032010054.1"/>
</dbReference>
<feature type="compositionally biased region" description="Pro residues" evidence="1">
    <location>
        <begin position="208"/>
        <end position="218"/>
    </location>
</feature>
<keyword evidence="4" id="KW-1185">Reference proteome</keyword>
<feature type="region of interest" description="Disordered" evidence="1">
    <location>
        <begin position="235"/>
        <end position="303"/>
    </location>
</feature>
<feature type="compositionally biased region" description="Basic and acidic residues" evidence="1">
    <location>
        <begin position="255"/>
        <end position="279"/>
    </location>
</feature>
<evidence type="ECO:0000259" key="2">
    <source>
        <dbReference type="Pfam" id="PF26118"/>
    </source>
</evidence>
<feature type="compositionally biased region" description="Basic and acidic residues" evidence="1">
    <location>
        <begin position="190"/>
        <end position="206"/>
    </location>
</feature>
<dbReference type="OrthoDB" id="5410752at2759"/>
<gene>
    <name evidence="3" type="ORF">BP5553_01431</name>
</gene>
<evidence type="ECO:0000256" key="1">
    <source>
        <dbReference type="SAM" id="MobiDB-lite"/>
    </source>
</evidence>
<feature type="region of interest" description="Disordered" evidence="1">
    <location>
        <begin position="1"/>
        <end position="223"/>
    </location>
</feature>
<organism evidence="3 4">
    <name type="scientific">Venustampulla echinocandica</name>
    <dbReference type="NCBI Taxonomy" id="2656787"/>
    <lineage>
        <taxon>Eukaryota</taxon>
        <taxon>Fungi</taxon>
        <taxon>Dikarya</taxon>
        <taxon>Ascomycota</taxon>
        <taxon>Pezizomycotina</taxon>
        <taxon>Leotiomycetes</taxon>
        <taxon>Helotiales</taxon>
        <taxon>Pleuroascaceae</taxon>
        <taxon>Venustampulla</taxon>
    </lineage>
</organism>
<evidence type="ECO:0000313" key="4">
    <source>
        <dbReference type="Proteomes" id="UP000254866"/>
    </source>
</evidence>
<accession>A0A370U102</accession>
<dbReference type="EMBL" id="NPIC01000001">
    <property type="protein sequence ID" value="RDL41452.1"/>
    <property type="molecule type" value="Genomic_DNA"/>
</dbReference>
<feature type="compositionally biased region" description="Basic and acidic residues" evidence="1">
    <location>
        <begin position="106"/>
        <end position="138"/>
    </location>
</feature>
<dbReference type="STRING" id="2656787.A0A370U102"/>
<dbReference type="Proteomes" id="UP000254866">
    <property type="component" value="Unassembled WGS sequence"/>
</dbReference>
<comment type="caution">
    <text evidence="3">The sequence shown here is derived from an EMBL/GenBank/DDBJ whole genome shotgun (WGS) entry which is preliminary data.</text>
</comment>
<sequence length="631" mass="76437">MSRRGDAVYEEHDYYSRQGPLPVRTREREREYEETDVYSRRDERDSRPAFLRDDFGRQEPGQLVIREHDTESYTTSRPLERRPRSPSPVRVRERERIFHRSPSPPDRLRARVTETRERVRERSPSPVRVQERFVERVRQRSPSPPPDRLRARVTETRERVRERSPSPVRIRERFIERERQRTPSPPRLDTSVRIRNIDIEQRESRRPSPSPSPSPSPPRSIRAPPIHQEIITHHRHIDHGFERVRVPSPPPPPRRSKETRETDIDIHTSRDNTEIDITRSKSRSRTPQPASRPRRNDFFDDSDIYDQERDKLRVRDTRVDIDRRRSVSARPDTRDRDMVKVDIREDFGHHHHDHLHDDDDEAEYYQRKVAERAFIGEAYNGATKDWAIVDVPPGTERVRMDGVGGASQDITWQRYNGVRRSKFIPERERDRVEIREREEPRREKIDVREETNRETSNLEIEISTSNNRRHDHGPVYEREREYERIEETSDRRVGMPRPPPKNRTGDLWTEITKDLVVREAIEQMGYDFEETEYFYYIIQYLRYEDVLELVKISEHIRRERQHRIREIERERERFEKRARERVEWERAERRRERDRRDGSETVFDDERIIEREIIYDSGGRRLPPRSHRGGW</sequence>
<feature type="compositionally biased region" description="Basic and acidic residues" evidence="1">
    <location>
        <begin position="484"/>
        <end position="493"/>
    </location>
</feature>
<feature type="region of interest" description="Disordered" evidence="1">
    <location>
        <begin position="484"/>
        <end position="506"/>
    </location>
</feature>
<evidence type="ECO:0000313" key="3">
    <source>
        <dbReference type="EMBL" id="RDL41452.1"/>
    </source>
</evidence>
<dbReference type="AlphaFoldDB" id="A0A370U102"/>